<dbReference type="GO" id="GO:0071555">
    <property type="term" value="P:cell wall organization"/>
    <property type="evidence" value="ECO:0007669"/>
    <property type="project" value="TreeGrafter"/>
</dbReference>
<evidence type="ECO:0000256" key="2">
    <source>
        <dbReference type="ARBA" id="ARBA00007171"/>
    </source>
</evidence>
<dbReference type="SUPFAM" id="SSF56519">
    <property type="entry name" value="Penicillin binding protein dimerisation domain"/>
    <property type="match status" value="1"/>
</dbReference>
<comment type="caution">
    <text evidence="7">The sequence shown here is derived from an EMBL/GenBank/DDBJ whole genome shotgun (WGS) entry which is preliminary data.</text>
</comment>
<dbReference type="InterPro" id="IPR012338">
    <property type="entry name" value="Beta-lactam/transpept-like"/>
</dbReference>
<name>A0A6L5X2F2_9FIRM</name>
<dbReference type="RefSeq" id="WP_154524621.1">
    <property type="nucleotide sequence ID" value="NZ_VULZ01000005.1"/>
</dbReference>
<evidence type="ECO:0000259" key="5">
    <source>
        <dbReference type="Pfam" id="PF00905"/>
    </source>
</evidence>
<dbReference type="PANTHER" id="PTHR30627">
    <property type="entry name" value="PEPTIDOGLYCAN D,D-TRANSPEPTIDASE"/>
    <property type="match status" value="1"/>
</dbReference>
<dbReference type="Gene3D" id="3.40.710.10">
    <property type="entry name" value="DD-peptidase/beta-lactamase superfamily"/>
    <property type="match status" value="1"/>
</dbReference>
<dbReference type="InterPro" id="IPR001460">
    <property type="entry name" value="PCN-bd_Tpept"/>
</dbReference>
<dbReference type="InterPro" id="IPR036138">
    <property type="entry name" value="PBP_dimer_sf"/>
</dbReference>
<feature type="region of interest" description="Disordered" evidence="4">
    <location>
        <begin position="701"/>
        <end position="755"/>
    </location>
</feature>
<dbReference type="GO" id="GO:0005886">
    <property type="term" value="C:plasma membrane"/>
    <property type="evidence" value="ECO:0007669"/>
    <property type="project" value="TreeGrafter"/>
</dbReference>
<dbReference type="InterPro" id="IPR050515">
    <property type="entry name" value="Beta-lactam/transpept"/>
</dbReference>
<comment type="similarity">
    <text evidence="2">Belongs to the transpeptidase family.</text>
</comment>
<dbReference type="Gene3D" id="3.90.1310.10">
    <property type="entry name" value="Penicillin-binding protein 2a (Domain 2)"/>
    <property type="match status" value="1"/>
</dbReference>
<feature type="domain" description="Penicillin-binding protein dimerisation" evidence="6">
    <location>
        <begin position="48"/>
        <end position="225"/>
    </location>
</feature>
<evidence type="ECO:0000259" key="6">
    <source>
        <dbReference type="Pfam" id="PF03717"/>
    </source>
</evidence>
<accession>A0A6L5X2F2</accession>
<evidence type="ECO:0000256" key="1">
    <source>
        <dbReference type="ARBA" id="ARBA00004370"/>
    </source>
</evidence>
<evidence type="ECO:0000256" key="3">
    <source>
        <dbReference type="ARBA" id="ARBA00023136"/>
    </source>
</evidence>
<keyword evidence="8" id="KW-1185">Reference proteome</keyword>
<keyword evidence="3" id="KW-0472">Membrane</keyword>
<dbReference type="Pfam" id="PF03717">
    <property type="entry name" value="PBP_dimer"/>
    <property type="match status" value="1"/>
</dbReference>
<feature type="domain" description="Penicillin-binding protein transpeptidase" evidence="5">
    <location>
        <begin position="278"/>
        <end position="602"/>
    </location>
</feature>
<dbReference type="Pfam" id="PF00905">
    <property type="entry name" value="Transpeptidase"/>
    <property type="match status" value="1"/>
</dbReference>
<dbReference type="Proteomes" id="UP000481852">
    <property type="component" value="Unassembled WGS sequence"/>
</dbReference>
<evidence type="ECO:0000313" key="7">
    <source>
        <dbReference type="EMBL" id="MSS14619.1"/>
    </source>
</evidence>
<dbReference type="InterPro" id="IPR005311">
    <property type="entry name" value="PBP_dimer"/>
</dbReference>
<gene>
    <name evidence="7" type="ORF">FYJ35_06120</name>
</gene>
<protein>
    <submittedName>
        <fullName evidence="7">Cell division protein FtsI</fullName>
    </submittedName>
</protein>
<dbReference type="GO" id="GO:0008658">
    <property type="term" value="F:penicillin binding"/>
    <property type="evidence" value="ECO:0007669"/>
    <property type="project" value="InterPro"/>
</dbReference>
<dbReference type="GO" id="GO:0051301">
    <property type="term" value="P:cell division"/>
    <property type="evidence" value="ECO:0007669"/>
    <property type="project" value="UniProtKB-KW"/>
</dbReference>
<comment type="subcellular location">
    <subcellularLocation>
        <location evidence="1">Membrane</location>
    </subcellularLocation>
</comment>
<proteinExistence type="inferred from homology"/>
<sequence>MQRRLTAAFAFVLLCIVFLLIRIAVVNASKGNKYAKQVLSQQTYSSRTIPARRGEIVDANGIVMARSERRYNVVLDCYAINQDEDYVEPTIRAVSKEFGVDEDKVRKIITSDATKNSRYQVLVQKVTKDQKDTFEAYKAGKDLEETEKSGGKSDKVLQAEKDERADIQGVWFEEVYQRTYPFGTLAANVVGFSNDIGDGVTGIENYYNKTLTGTDGRQFGYLDSSSGVEQSTIEPDNGKTVQMTLNMNIQQAVQDQIDAFDKEYGTEDSDGKGAKNVGVIVMDPNSGSILAMASNHEYDLSDPYGDYTQEEIKKMGNDAYVEALNKSWENFCVSQSYEPGSVVKPITVASALEEGVVHDGDHFYCGGSLFITDTKINCDNIYGHGDETLEYAIVNSCNVALMEVGAKLGVKNFIRYEKAFGFGSQTGIDLPNENAGVIYNENTMHEVELATCSFGQGFTVNMVQEAAAFSAAINGGYYYQPHVVGAILNADGTTSSTVEPLVLRQPVSQEVSRYIRRYIQTAVEQGTGKKSRVPGYLTGGKTGTAEKIDPETGKRAKGKYLVSFIGAAPIDDPKVVIYVVIDEPNVEEQADSSYPQTLFRKIATQVFPYMGIYPTEPVTDQLLQELGITKDETVENEIKSATFQCFGADGKLYNDAAVNAKGEVVDSSGNVIDGVTVNRDAGTVTDAKGNVIEVDLSALKSKSDSQLPADNPDIASPPEEQQDDKKSDSTWSGAEVSDQAREQAGDVTIAGAGGN</sequence>
<keyword evidence="7" id="KW-0131">Cell cycle</keyword>
<keyword evidence="7" id="KW-0132">Cell division</keyword>
<dbReference type="PANTHER" id="PTHR30627:SF1">
    <property type="entry name" value="PEPTIDOGLYCAN D,D-TRANSPEPTIDASE FTSI"/>
    <property type="match status" value="1"/>
</dbReference>
<organism evidence="7 8">
    <name type="scientific">Porcincola intestinalis</name>
    <dbReference type="NCBI Taxonomy" id="2606632"/>
    <lineage>
        <taxon>Bacteria</taxon>
        <taxon>Bacillati</taxon>
        <taxon>Bacillota</taxon>
        <taxon>Clostridia</taxon>
        <taxon>Lachnospirales</taxon>
        <taxon>Lachnospiraceae</taxon>
        <taxon>Porcincola</taxon>
    </lineage>
</organism>
<dbReference type="SUPFAM" id="SSF56601">
    <property type="entry name" value="beta-lactamase/transpeptidase-like"/>
    <property type="match status" value="1"/>
</dbReference>
<dbReference type="AlphaFoldDB" id="A0A6L5X2F2"/>
<evidence type="ECO:0000313" key="8">
    <source>
        <dbReference type="Proteomes" id="UP000481852"/>
    </source>
</evidence>
<evidence type="ECO:0000256" key="4">
    <source>
        <dbReference type="SAM" id="MobiDB-lite"/>
    </source>
</evidence>
<reference evidence="7 8" key="1">
    <citation type="submission" date="2019-08" db="EMBL/GenBank/DDBJ databases">
        <title>In-depth cultivation of the pig gut microbiome towards novel bacterial diversity and tailored functional studies.</title>
        <authorList>
            <person name="Wylensek D."/>
            <person name="Hitch T.C.A."/>
            <person name="Clavel T."/>
        </authorList>
    </citation>
    <scope>NUCLEOTIDE SEQUENCE [LARGE SCALE GENOMIC DNA]</scope>
    <source>
        <strain evidence="7 8">Oil+RF-744-WCA-WT-11</strain>
    </source>
</reference>
<dbReference type="EMBL" id="VULZ01000005">
    <property type="protein sequence ID" value="MSS14619.1"/>
    <property type="molecule type" value="Genomic_DNA"/>
</dbReference>